<keyword evidence="4 16" id="KW-0723">Serine/threonine-protein kinase</keyword>
<evidence type="ECO:0000256" key="7">
    <source>
        <dbReference type="ARBA" id="ARBA00022692"/>
    </source>
</evidence>
<dbReference type="InterPro" id="IPR008271">
    <property type="entry name" value="Ser/Thr_kinase_AS"/>
</dbReference>
<evidence type="ECO:0000313" key="21">
    <source>
        <dbReference type="Proteomes" id="UP000008694"/>
    </source>
</evidence>
<evidence type="ECO:0000256" key="4">
    <source>
        <dbReference type="ARBA" id="ARBA00022527"/>
    </source>
</evidence>
<evidence type="ECO:0000256" key="11">
    <source>
        <dbReference type="ARBA" id="ARBA00022989"/>
    </source>
</evidence>
<dbReference type="InterPro" id="IPR017441">
    <property type="entry name" value="Protein_kinase_ATP_BS"/>
</dbReference>
<keyword evidence="11 18" id="KW-1133">Transmembrane helix</keyword>
<evidence type="ECO:0000256" key="13">
    <source>
        <dbReference type="ARBA" id="ARBA00047899"/>
    </source>
</evidence>
<evidence type="ECO:0000256" key="5">
    <source>
        <dbReference type="ARBA" id="ARBA00022553"/>
    </source>
</evidence>
<dbReference type="PROSITE" id="PS50011">
    <property type="entry name" value="PROTEIN_KINASE_DOM"/>
    <property type="match status" value="1"/>
</dbReference>
<dbReference type="GO" id="GO:0005524">
    <property type="term" value="F:ATP binding"/>
    <property type="evidence" value="ECO:0007669"/>
    <property type="project" value="UniProtKB-UniRule"/>
</dbReference>
<evidence type="ECO:0000256" key="3">
    <source>
        <dbReference type="ARBA" id="ARBA00022475"/>
    </source>
</evidence>
<dbReference type="InterPro" id="IPR000719">
    <property type="entry name" value="Prot_kinase_dom"/>
</dbReference>
<keyword evidence="5" id="KW-0597">Phosphoprotein</keyword>
<keyword evidence="21" id="KW-1185">Reference proteome</keyword>
<gene>
    <name evidence="20" type="ORF">ARALYDRAFT_673511</name>
</gene>
<evidence type="ECO:0000313" key="20">
    <source>
        <dbReference type="EMBL" id="EFH59789.1"/>
    </source>
</evidence>
<keyword evidence="12 18" id="KW-0472">Membrane</keyword>
<evidence type="ECO:0000256" key="14">
    <source>
        <dbReference type="ARBA" id="ARBA00048679"/>
    </source>
</evidence>
<evidence type="ECO:0000256" key="2">
    <source>
        <dbReference type="ARBA" id="ARBA00012513"/>
    </source>
</evidence>
<comment type="catalytic activity">
    <reaction evidence="13">
        <text>L-threonyl-[protein] + ATP = O-phospho-L-threonyl-[protein] + ADP + H(+)</text>
        <dbReference type="Rhea" id="RHEA:46608"/>
        <dbReference type="Rhea" id="RHEA-COMP:11060"/>
        <dbReference type="Rhea" id="RHEA-COMP:11605"/>
        <dbReference type="ChEBI" id="CHEBI:15378"/>
        <dbReference type="ChEBI" id="CHEBI:30013"/>
        <dbReference type="ChEBI" id="CHEBI:30616"/>
        <dbReference type="ChEBI" id="CHEBI:61977"/>
        <dbReference type="ChEBI" id="CHEBI:456216"/>
        <dbReference type="EC" id="2.7.11.1"/>
    </reaction>
</comment>
<dbReference type="FunFam" id="1.10.510.10:FF:000035">
    <property type="entry name" value="Putative receptor-like serine/threonine-protein kinase"/>
    <property type="match status" value="1"/>
</dbReference>
<evidence type="ECO:0000256" key="6">
    <source>
        <dbReference type="ARBA" id="ARBA00022679"/>
    </source>
</evidence>
<comment type="catalytic activity">
    <reaction evidence="14">
        <text>L-seryl-[protein] + ATP = O-phospho-L-seryl-[protein] + ADP + H(+)</text>
        <dbReference type="Rhea" id="RHEA:17989"/>
        <dbReference type="Rhea" id="RHEA-COMP:9863"/>
        <dbReference type="Rhea" id="RHEA-COMP:11604"/>
        <dbReference type="ChEBI" id="CHEBI:15378"/>
        <dbReference type="ChEBI" id="CHEBI:29999"/>
        <dbReference type="ChEBI" id="CHEBI:30616"/>
        <dbReference type="ChEBI" id="CHEBI:83421"/>
        <dbReference type="ChEBI" id="CHEBI:456216"/>
        <dbReference type="EC" id="2.7.11.1"/>
    </reaction>
</comment>
<dbReference type="InterPro" id="IPR001245">
    <property type="entry name" value="Ser-Thr/Tyr_kinase_cat_dom"/>
</dbReference>
<dbReference type="FunFam" id="3.30.200.20:FF:000212">
    <property type="entry name" value="Proline-rich receptor-like protein kinase PERK8"/>
    <property type="match status" value="1"/>
</dbReference>
<reference evidence="20" key="2">
    <citation type="submission" date="2010-06" db="EMBL/GenBank/DDBJ databases">
        <title>The basis of rapid genome size change in Arabidopsis.</title>
        <authorList>
            <consortium name="US DOE Joint Genome Institute (JGI-PGF)"/>
            <person name="Bakker E."/>
            <person name="Bergelson J."/>
            <person name="Cheng J.Fang."/>
            <person name="Clark R.M."/>
            <person name="Fawcett J."/>
            <person name="Gaut B."/>
            <person name="Grigoriev I."/>
            <person name="Gundlach H."/>
            <person name="Guo Y."/>
            <person name="Haberer G."/>
            <person name="Hollister J."/>
            <person name="Hu T.T."/>
            <person name="Mayer K.F.X."/>
            <person name="Nasrallah J."/>
            <person name="Nordborg M."/>
            <person name="Otillar R."/>
            <person name="Pattyn P."/>
            <person name="Schmutz J."/>
            <person name="Spannagl M."/>
            <person name="van de Peer Y."/>
            <person name="Wang X."/>
            <person name="Weigel D."/>
            <person name="Yang L."/>
        </authorList>
    </citation>
    <scope>NUCLEOTIDE SEQUENCE</scope>
</reference>
<dbReference type="Gene3D" id="3.30.200.20">
    <property type="entry name" value="Phosphorylase Kinase, domain 1"/>
    <property type="match status" value="1"/>
</dbReference>
<evidence type="ECO:0000256" key="9">
    <source>
        <dbReference type="ARBA" id="ARBA00022777"/>
    </source>
</evidence>
<evidence type="ECO:0000256" key="15">
    <source>
        <dbReference type="PROSITE-ProRule" id="PRU10141"/>
    </source>
</evidence>
<sequence length="441" mass="47838">MSSASSSPPPESAIFQETPPPDSFRSPSTIASPPPPPRRSPSTSPPPGLGSRSPPPPASPSGEGSPTTPTITPGFSLSPPSSSTLLSTGVVVGIAIGGVAVLVVVLTLICFLCKKKRRRDDEALPTPIGIHQRTFTYGELANATNKFSEANLLGEGGFGYVYKGILTNGKEVAVKQLKAGSAQGEREFQAEVNILSQIHHRHLVSLVGYCIAGAQRLLVYEFVPNNTLEFHLHGKGRPTMEWSSRMKIAVGSAKGLSHLHENYNPKIIHRDIKAANILIDIKFEAKVADFGLAKIALDTNTHVSTRVMGTFGYLAPEYAASGKLTEKSDVYSFGVVLLELITGRRPVDANNRRDGLQSLMVAACVRHKARGRPRMDQVVVRVLEPRGSHRVTAMYTVHRGSTYYDTSQNDEHHEEVFRIRIGHDRRGTVIQLVTMDCTLPA</sequence>
<dbReference type="eggNOG" id="KOG1187">
    <property type="taxonomic scope" value="Eukaryota"/>
</dbReference>
<keyword evidence="10 15" id="KW-0067">ATP-binding</keyword>
<dbReference type="PROSITE" id="PS00108">
    <property type="entry name" value="PROTEIN_KINASE_ST"/>
    <property type="match status" value="1"/>
</dbReference>
<evidence type="ECO:0000259" key="19">
    <source>
        <dbReference type="PROSITE" id="PS50011"/>
    </source>
</evidence>
<dbReference type="GO" id="GO:0005886">
    <property type="term" value="C:plasma membrane"/>
    <property type="evidence" value="ECO:0007669"/>
    <property type="project" value="UniProtKB-SubCell"/>
</dbReference>
<evidence type="ECO:0000256" key="8">
    <source>
        <dbReference type="ARBA" id="ARBA00022741"/>
    </source>
</evidence>
<keyword evidence="9" id="KW-0418">Kinase</keyword>
<keyword evidence="8 15" id="KW-0547">Nucleotide-binding</keyword>
<dbReference type="Pfam" id="PF07714">
    <property type="entry name" value="PK_Tyr_Ser-Thr"/>
    <property type="match status" value="1"/>
</dbReference>
<evidence type="ECO:0000256" key="17">
    <source>
        <dbReference type="SAM" id="MobiDB-lite"/>
    </source>
</evidence>
<keyword evidence="7 18" id="KW-0812">Transmembrane</keyword>
<accession>D7L550</accession>
<dbReference type="EMBL" id="GL348715">
    <property type="protein sequence ID" value="EFH59789.1"/>
    <property type="molecule type" value="Genomic_DNA"/>
</dbReference>
<comment type="similarity">
    <text evidence="16">Belongs to the protein kinase superfamily.</text>
</comment>
<dbReference type="HOGENOM" id="CLU_621664_0_0_1"/>
<dbReference type="Proteomes" id="UP000008694">
    <property type="component" value="Unassembled WGS sequence"/>
</dbReference>
<dbReference type="PANTHER" id="PTHR47982:SF35">
    <property type="entry name" value="PROLINE-RICH RECEPTOR-LIKE PROTEIN KINASE PERK1-RELATED"/>
    <property type="match status" value="1"/>
</dbReference>
<dbReference type="SMART" id="SM00220">
    <property type="entry name" value="S_TKc"/>
    <property type="match status" value="1"/>
</dbReference>
<evidence type="ECO:0000256" key="10">
    <source>
        <dbReference type="ARBA" id="ARBA00022840"/>
    </source>
</evidence>
<evidence type="ECO:0000256" key="12">
    <source>
        <dbReference type="ARBA" id="ARBA00023136"/>
    </source>
</evidence>
<dbReference type="Gramene" id="Al_scaffold_0003_2708">
    <property type="protein sequence ID" value="Al_scaffold_0003_2708"/>
    <property type="gene ID" value="Al_scaffold_0003_2708"/>
</dbReference>
<feature type="region of interest" description="Disordered" evidence="17">
    <location>
        <begin position="1"/>
        <end position="76"/>
    </location>
</feature>
<feature type="binding site" evidence="15">
    <location>
        <position position="175"/>
    </location>
    <ligand>
        <name>ATP</name>
        <dbReference type="ChEBI" id="CHEBI:30616"/>
    </ligand>
</feature>
<keyword evidence="6" id="KW-0808">Transferase</keyword>
<evidence type="ECO:0000256" key="1">
    <source>
        <dbReference type="ARBA" id="ARBA00004162"/>
    </source>
</evidence>
<organism evidence="21">
    <name type="scientific">Arabidopsis lyrata subsp. lyrata</name>
    <name type="common">Lyre-leaved rock-cress</name>
    <dbReference type="NCBI Taxonomy" id="81972"/>
    <lineage>
        <taxon>Eukaryota</taxon>
        <taxon>Viridiplantae</taxon>
        <taxon>Streptophyta</taxon>
        <taxon>Embryophyta</taxon>
        <taxon>Tracheophyta</taxon>
        <taxon>Spermatophyta</taxon>
        <taxon>Magnoliopsida</taxon>
        <taxon>eudicotyledons</taxon>
        <taxon>Gunneridae</taxon>
        <taxon>Pentapetalae</taxon>
        <taxon>rosids</taxon>
        <taxon>malvids</taxon>
        <taxon>Brassicales</taxon>
        <taxon>Brassicaceae</taxon>
        <taxon>Camelineae</taxon>
        <taxon>Arabidopsis</taxon>
    </lineage>
</organism>
<feature type="domain" description="Protein kinase" evidence="19">
    <location>
        <begin position="147"/>
        <end position="404"/>
    </location>
</feature>
<keyword evidence="3" id="KW-1003">Cell membrane</keyword>
<dbReference type="SUPFAM" id="SSF56112">
    <property type="entry name" value="Protein kinase-like (PK-like)"/>
    <property type="match status" value="1"/>
</dbReference>
<feature type="transmembrane region" description="Helical" evidence="18">
    <location>
        <begin position="85"/>
        <end position="112"/>
    </location>
</feature>
<feature type="compositionally biased region" description="Low complexity" evidence="17">
    <location>
        <begin position="60"/>
        <end position="76"/>
    </location>
</feature>
<dbReference type="PROSITE" id="PS00107">
    <property type="entry name" value="PROTEIN_KINASE_ATP"/>
    <property type="match status" value="1"/>
</dbReference>
<reference evidence="20" key="1">
    <citation type="submission" date="2009-11" db="EMBL/GenBank/DDBJ databases">
        <authorList>
            <consortium name="US DOE Joint Genome Institute (JGI-PGF)"/>
            <person name="Ottilar R."/>
            <person name="Schmutz J."/>
            <person name="Salamov A."/>
            <person name="Cheng J.F."/>
            <person name="Lucas S."/>
            <person name="Pitluck S."/>
            <person name="Gundlach H."/>
            <person name="Guo Y."/>
            <person name="Haberer G."/>
            <person name="Nasrallah J."/>
            <person name="Mayer K.F.X."/>
            <person name="van de Peer Y."/>
            <person name="Weigel D."/>
            <person name="Grigoriev I.V."/>
        </authorList>
    </citation>
    <scope>NUCLEOTIDE SEQUENCE</scope>
</reference>
<protein>
    <recommendedName>
        <fullName evidence="2">non-specific serine/threonine protein kinase</fullName>
        <ecNumber evidence="2">2.7.11.1</ecNumber>
    </recommendedName>
</protein>
<evidence type="ECO:0000256" key="18">
    <source>
        <dbReference type="SAM" id="Phobius"/>
    </source>
</evidence>
<evidence type="ECO:0000256" key="16">
    <source>
        <dbReference type="RuleBase" id="RU000304"/>
    </source>
</evidence>
<proteinExistence type="inferred from homology"/>
<dbReference type="InterPro" id="IPR011009">
    <property type="entry name" value="Kinase-like_dom_sf"/>
</dbReference>
<name>D7L550_ARALL</name>
<dbReference type="AlphaFoldDB" id="D7L550"/>
<comment type="subcellular location">
    <subcellularLocation>
        <location evidence="1">Cell membrane</location>
        <topology evidence="1">Single-pass membrane protein</topology>
    </subcellularLocation>
</comment>
<dbReference type="STRING" id="81972.D7L550"/>
<feature type="compositionally biased region" description="Pro residues" evidence="17">
    <location>
        <begin position="32"/>
        <end position="59"/>
    </location>
</feature>
<dbReference type="InterPro" id="IPR047117">
    <property type="entry name" value="PERK1-13-like"/>
</dbReference>
<dbReference type="Gene3D" id="1.10.510.10">
    <property type="entry name" value="Transferase(Phosphotransferase) domain 1"/>
    <property type="match status" value="1"/>
</dbReference>
<dbReference type="CDD" id="cd14066">
    <property type="entry name" value="STKc_IRAK"/>
    <property type="match status" value="1"/>
</dbReference>
<dbReference type="EC" id="2.7.11.1" evidence="2"/>
<dbReference type="PANTHER" id="PTHR47982">
    <property type="entry name" value="PROLINE-RICH RECEPTOR-LIKE PROTEIN KINASE PERK4"/>
    <property type="match status" value="1"/>
</dbReference>
<dbReference type="GO" id="GO:0004674">
    <property type="term" value="F:protein serine/threonine kinase activity"/>
    <property type="evidence" value="ECO:0007669"/>
    <property type="project" value="UniProtKB-KW"/>
</dbReference>